<protein>
    <submittedName>
        <fullName evidence="1">Xylose isomerase-like TIM barrel</fullName>
    </submittedName>
</protein>
<evidence type="ECO:0000313" key="1">
    <source>
        <dbReference type="EMBL" id="SDG26676.1"/>
    </source>
</evidence>
<evidence type="ECO:0000313" key="2">
    <source>
        <dbReference type="Proteomes" id="UP000199495"/>
    </source>
</evidence>
<dbReference type="GO" id="GO:0016853">
    <property type="term" value="F:isomerase activity"/>
    <property type="evidence" value="ECO:0007669"/>
    <property type="project" value="UniProtKB-KW"/>
</dbReference>
<dbReference type="Gene3D" id="3.20.20.150">
    <property type="entry name" value="Divalent-metal-dependent TIM barrel enzymes"/>
    <property type="match status" value="1"/>
</dbReference>
<dbReference type="STRING" id="440168.SAMN04487974_101734"/>
<accession>A0A1G7SU68</accession>
<name>A0A1G7SU68_9HYPH</name>
<dbReference type="NCBIfam" id="NF035939">
    <property type="entry name" value="TIM_EboE"/>
    <property type="match status" value="1"/>
</dbReference>
<dbReference type="AlphaFoldDB" id="A0A1G7SU68"/>
<sequence length="395" mass="44040">MRIAQSSVHLTYCTNIHKGESWGETFDAIRRNVPPIQERVSSDAPFGIGLRLSAAAATELSSGSALDEFKTYLAAQNAYVFTINGFPYGDFHGVRVKENVYSPDWSDPDRLNYTNTLADILCALLPDGMEGSISTVPGSFAPWAEGRIDEIRDTIIDHVAHLVAIKEKSGKRITLALEPEPCCMLETIDEAVAFFNDEIYSGRAIARLSERTALTSDQSAKALRDHVGLCYDVCHAAIEFEDPAQSIAKLRENGIAIYKLQLSSALRFGAVDHDTANLLAPFNEPTYLHQVVGRRGGRLSKWLDLKSALDDLDNEIGSEWRVHFHVPVFLDTMGAFGTTQAFLRDILALHREQKISDHLEVETYTWDVLPEQYRGEPMPEAISRELNWVLEQLAT</sequence>
<dbReference type="EMBL" id="FNCS01000001">
    <property type="protein sequence ID" value="SDG26676.1"/>
    <property type="molecule type" value="Genomic_DNA"/>
</dbReference>
<organism evidence="1 2">
    <name type="scientific">Pelagibacterium luteolum</name>
    <dbReference type="NCBI Taxonomy" id="440168"/>
    <lineage>
        <taxon>Bacteria</taxon>
        <taxon>Pseudomonadati</taxon>
        <taxon>Pseudomonadota</taxon>
        <taxon>Alphaproteobacteria</taxon>
        <taxon>Hyphomicrobiales</taxon>
        <taxon>Devosiaceae</taxon>
        <taxon>Pelagibacterium</taxon>
    </lineage>
</organism>
<dbReference type="Proteomes" id="UP000199495">
    <property type="component" value="Unassembled WGS sequence"/>
</dbReference>
<dbReference type="OrthoDB" id="9785907at2"/>
<reference evidence="1 2" key="1">
    <citation type="submission" date="2016-10" db="EMBL/GenBank/DDBJ databases">
        <authorList>
            <person name="de Groot N.N."/>
        </authorList>
    </citation>
    <scope>NUCLEOTIDE SEQUENCE [LARGE SCALE GENOMIC DNA]</scope>
    <source>
        <strain evidence="1 2">CGMCC 1.10267</strain>
    </source>
</reference>
<keyword evidence="1" id="KW-0413">Isomerase</keyword>
<keyword evidence="2" id="KW-1185">Reference proteome</keyword>
<proteinExistence type="predicted"/>
<gene>
    <name evidence="1" type="ORF">SAMN04487974_101734</name>
</gene>
<dbReference type="RefSeq" id="WP_090591621.1">
    <property type="nucleotide sequence ID" value="NZ_FNCS01000001.1"/>
</dbReference>
<dbReference type="SUPFAM" id="SSF51658">
    <property type="entry name" value="Xylose isomerase-like"/>
    <property type="match status" value="1"/>
</dbReference>
<dbReference type="InterPro" id="IPR036237">
    <property type="entry name" value="Xyl_isomerase-like_sf"/>
</dbReference>